<feature type="region of interest" description="Disordered" evidence="1">
    <location>
        <begin position="19"/>
        <end position="40"/>
    </location>
</feature>
<sequence>VTMRNAAATMTTIAIRGGLKFTDDDDEAEEEDFDINGDGE</sequence>
<name>A0A392TX85_9FABA</name>
<comment type="caution">
    <text evidence="2">The sequence shown here is derived from an EMBL/GenBank/DDBJ whole genome shotgun (WGS) entry which is preliminary data.</text>
</comment>
<proteinExistence type="predicted"/>
<evidence type="ECO:0000256" key="1">
    <source>
        <dbReference type="SAM" id="MobiDB-lite"/>
    </source>
</evidence>
<accession>A0A392TX85</accession>
<dbReference type="Proteomes" id="UP000265520">
    <property type="component" value="Unassembled WGS sequence"/>
</dbReference>
<evidence type="ECO:0000313" key="3">
    <source>
        <dbReference type="Proteomes" id="UP000265520"/>
    </source>
</evidence>
<evidence type="ECO:0000313" key="2">
    <source>
        <dbReference type="EMBL" id="MCI65569.1"/>
    </source>
</evidence>
<keyword evidence="3" id="KW-1185">Reference proteome</keyword>
<dbReference type="AlphaFoldDB" id="A0A392TX85"/>
<feature type="compositionally biased region" description="Acidic residues" evidence="1">
    <location>
        <begin position="23"/>
        <end position="40"/>
    </location>
</feature>
<reference evidence="2 3" key="1">
    <citation type="journal article" date="2018" name="Front. Plant Sci.">
        <title>Red Clover (Trifolium pratense) and Zigzag Clover (T. medium) - A Picture of Genomic Similarities and Differences.</title>
        <authorList>
            <person name="Dluhosova J."/>
            <person name="Istvanek J."/>
            <person name="Nedelnik J."/>
            <person name="Repkova J."/>
        </authorList>
    </citation>
    <scope>NUCLEOTIDE SEQUENCE [LARGE SCALE GENOMIC DNA]</scope>
    <source>
        <strain evidence="3">cv. 10/8</strain>
        <tissue evidence="2">Leaf</tissue>
    </source>
</reference>
<dbReference type="EMBL" id="LXQA010678279">
    <property type="protein sequence ID" value="MCI65569.1"/>
    <property type="molecule type" value="Genomic_DNA"/>
</dbReference>
<protein>
    <submittedName>
        <fullName evidence="2">Uncharacterized protein</fullName>
    </submittedName>
</protein>
<organism evidence="2 3">
    <name type="scientific">Trifolium medium</name>
    <dbReference type="NCBI Taxonomy" id="97028"/>
    <lineage>
        <taxon>Eukaryota</taxon>
        <taxon>Viridiplantae</taxon>
        <taxon>Streptophyta</taxon>
        <taxon>Embryophyta</taxon>
        <taxon>Tracheophyta</taxon>
        <taxon>Spermatophyta</taxon>
        <taxon>Magnoliopsida</taxon>
        <taxon>eudicotyledons</taxon>
        <taxon>Gunneridae</taxon>
        <taxon>Pentapetalae</taxon>
        <taxon>rosids</taxon>
        <taxon>fabids</taxon>
        <taxon>Fabales</taxon>
        <taxon>Fabaceae</taxon>
        <taxon>Papilionoideae</taxon>
        <taxon>50 kb inversion clade</taxon>
        <taxon>NPAAA clade</taxon>
        <taxon>Hologalegina</taxon>
        <taxon>IRL clade</taxon>
        <taxon>Trifolieae</taxon>
        <taxon>Trifolium</taxon>
    </lineage>
</organism>
<feature type="non-terminal residue" evidence="2">
    <location>
        <position position="1"/>
    </location>
</feature>